<dbReference type="EMBL" id="JAPZBS010000007">
    <property type="protein sequence ID" value="KAJ5368351.1"/>
    <property type="molecule type" value="Genomic_DNA"/>
</dbReference>
<reference evidence="2" key="2">
    <citation type="journal article" date="2023" name="IMA Fungus">
        <title>Comparative genomic study of the Penicillium genus elucidates a diverse pangenome and 15 lateral gene transfer events.</title>
        <authorList>
            <person name="Petersen C."/>
            <person name="Sorensen T."/>
            <person name="Nielsen M.R."/>
            <person name="Sondergaard T.E."/>
            <person name="Sorensen J.L."/>
            <person name="Fitzpatrick D.A."/>
            <person name="Frisvad J.C."/>
            <person name="Nielsen K.L."/>
        </authorList>
    </citation>
    <scope>NUCLEOTIDE SEQUENCE</scope>
    <source>
        <strain evidence="2">IBT 29864</strain>
    </source>
</reference>
<protein>
    <recommendedName>
        <fullName evidence="4">DUF3669 domain-containing protein</fullName>
    </recommendedName>
</protein>
<keyword evidence="3" id="KW-1185">Reference proteome</keyword>
<comment type="caution">
    <text evidence="2">The sequence shown here is derived from an EMBL/GenBank/DDBJ whole genome shotgun (WGS) entry which is preliminary data.</text>
</comment>
<evidence type="ECO:0000256" key="1">
    <source>
        <dbReference type="SAM" id="MobiDB-lite"/>
    </source>
</evidence>
<dbReference type="RefSeq" id="XP_056553093.1">
    <property type="nucleotide sequence ID" value="XM_056701030.1"/>
</dbReference>
<organism evidence="2 3">
    <name type="scientific">Penicillium cataractarum</name>
    <dbReference type="NCBI Taxonomy" id="2100454"/>
    <lineage>
        <taxon>Eukaryota</taxon>
        <taxon>Fungi</taxon>
        <taxon>Dikarya</taxon>
        <taxon>Ascomycota</taxon>
        <taxon>Pezizomycotina</taxon>
        <taxon>Eurotiomycetes</taxon>
        <taxon>Eurotiomycetidae</taxon>
        <taxon>Eurotiales</taxon>
        <taxon>Aspergillaceae</taxon>
        <taxon>Penicillium</taxon>
    </lineage>
</organism>
<evidence type="ECO:0000313" key="2">
    <source>
        <dbReference type="EMBL" id="KAJ5368351.1"/>
    </source>
</evidence>
<reference evidence="2" key="1">
    <citation type="submission" date="2022-11" db="EMBL/GenBank/DDBJ databases">
        <authorList>
            <person name="Petersen C."/>
        </authorList>
    </citation>
    <scope>NUCLEOTIDE SEQUENCE</scope>
    <source>
        <strain evidence="2">IBT 29864</strain>
    </source>
</reference>
<name>A0A9W9V6R9_9EURO</name>
<feature type="region of interest" description="Disordered" evidence="1">
    <location>
        <begin position="1"/>
        <end position="43"/>
    </location>
</feature>
<dbReference type="PANTHER" id="PTHR40780:SF2">
    <property type="entry name" value="DUF3669 DOMAIN-CONTAINING PROTEIN"/>
    <property type="match status" value="1"/>
</dbReference>
<dbReference type="OrthoDB" id="2993351at2759"/>
<accession>A0A9W9V6R9</accession>
<dbReference type="GeneID" id="81440209"/>
<evidence type="ECO:0008006" key="4">
    <source>
        <dbReference type="Google" id="ProtNLM"/>
    </source>
</evidence>
<dbReference type="PANTHER" id="PTHR40780">
    <property type="entry name" value="DUF3669 DOMAIN-CONTAINING PROTEIN"/>
    <property type="match status" value="1"/>
</dbReference>
<dbReference type="Proteomes" id="UP001147782">
    <property type="component" value="Unassembled WGS sequence"/>
</dbReference>
<gene>
    <name evidence="2" type="ORF">N7496_008111</name>
</gene>
<proteinExistence type="predicted"/>
<dbReference type="AlphaFoldDB" id="A0A9W9V6R9"/>
<evidence type="ECO:0000313" key="3">
    <source>
        <dbReference type="Proteomes" id="UP001147782"/>
    </source>
</evidence>
<sequence>MNEPNPETEYLNGVEPIGAGSSGTVWAPRGGEPAFKQGHRGREGSLENDFRMHKLIIRTLHILRKMKSLNFEDEKLPQVQISECHHYIKATDEEWWKANIKMFPDGFIPCNLIRSERIFPFADATKYLLMKNYCPPEITEFHMTTNKKDKDCLIRPYLGRRRSQKPQVTLHKYRFKLKNFPLHHDQMTDIGISMADIKGYAAIMGETLAAMHWIGEVDGRDIEFVLAPAECKDFKE</sequence>